<dbReference type="STRING" id="136037.A0A067QX20"/>
<name>A0A067QX20_ZOONE</name>
<sequence>MPVYYINLSFLSSTENERFLSKRFIGTTKTQIIQKVRAKLKERIEVLRENYFRIGIHVLRSYPESVEAIEVAINYPQLLMVSGVGPNKYLRDMNIPIIHELKVGYNFMGHMAVLRITFVVNQSVNFHSGKYLRDYLRYHSGPLSSPTSIEALAFYDFENSTHPGYPDIELLFLTSSLLSDPISVGITDYIYDTVYKTNEKEDACMIIPILVRPRSRGRVMLSDNNPLHKLLIDTNFLEYPEDSETSLKGVKKALEWFGCVEQKILYNEVCVLLYNPTNNGVVPEKNENNQTIDQDQVCTAVIMLIHVISENQQISDIRIGCGFHLAAYPMHTGGLVSKVTRRAIVSVIACDVKRLAVRQVVSLKASILISLQLNYKGQITLTLEKGLRVTCSEN</sequence>
<dbReference type="GO" id="GO:0016491">
    <property type="term" value="F:oxidoreductase activity"/>
    <property type="evidence" value="ECO:0007669"/>
    <property type="project" value="TreeGrafter"/>
</dbReference>
<proteinExistence type="inferred from homology"/>
<keyword evidence="3" id="KW-1185">Reference proteome</keyword>
<evidence type="ECO:0000256" key="1">
    <source>
        <dbReference type="ARBA" id="ARBA00010790"/>
    </source>
</evidence>
<dbReference type="PANTHER" id="PTHR11552">
    <property type="entry name" value="GLUCOSE-METHANOL-CHOLINE GMC OXIDOREDUCTASE"/>
    <property type="match status" value="1"/>
</dbReference>
<dbReference type="Gene3D" id="3.30.560.10">
    <property type="entry name" value="Glucose Oxidase, domain 3"/>
    <property type="match status" value="1"/>
</dbReference>
<reference evidence="2 3" key="1">
    <citation type="journal article" date="2014" name="Nat. Commun.">
        <title>Molecular traces of alternative social organization in a termite genome.</title>
        <authorList>
            <person name="Terrapon N."/>
            <person name="Li C."/>
            <person name="Robertson H.M."/>
            <person name="Ji L."/>
            <person name="Meng X."/>
            <person name="Booth W."/>
            <person name="Chen Z."/>
            <person name="Childers C.P."/>
            <person name="Glastad K.M."/>
            <person name="Gokhale K."/>
            <person name="Gowin J."/>
            <person name="Gronenberg W."/>
            <person name="Hermansen R.A."/>
            <person name="Hu H."/>
            <person name="Hunt B.G."/>
            <person name="Huylmans A.K."/>
            <person name="Khalil S.M."/>
            <person name="Mitchell R.D."/>
            <person name="Munoz-Torres M.C."/>
            <person name="Mustard J.A."/>
            <person name="Pan H."/>
            <person name="Reese J.T."/>
            <person name="Scharf M.E."/>
            <person name="Sun F."/>
            <person name="Vogel H."/>
            <person name="Xiao J."/>
            <person name="Yang W."/>
            <person name="Yang Z."/>
            <person name="Yang Z."/>
            <person name="Zhou J."/>
            <person name="Zhu J."/>
            <person name="Brent C.S."/>
            <person name="Elsik C.G."/>
            <person name="Goodisman M.A."/>
            <person name="Liberles D.A."/>
            <person name="Roe R.M."/>
            <person name="Vargo E.L."/>
            <person name="Vilcinskas A."/>
            <person name="Wang J."/>
            <person name="Bornberg-Bauer E."/>
            <person name="Korb J."/>
            <person name="Zhang G."/>
            <person name="Liebig J."/>
        </authorList>
    </citation>
    <scope>NUCLEOTIDE SEQUENCE [LARGE SCALE GENOMIC DNA]</scope>
    <source>
        <tissue evidence="2">Whole organism</tissue>
    </source>
</reference>
<organism evidence="2 3">
    <name type="scientific">Zootermopsis nevadensis</name>
    <name type="common">Dampwood termite</name>
    <dbReference type="NCBI Taxonomy" id="136037"/>
    <lineage>
        <taxon>Eukaryota</taxon>
        <taxon>Metazoa</taxon>
        <taxon>Ecdysozoa</taxon>
        <taxon>Arthropoda</taxon>
        <taxon>Hexapoda</taxon>
        <taxon>Insecta</taxon>
        <taxon>Pterygota</taxon>
        <taxon>Neoptera</taxon>
        <taxon>Polyneoptera</taxon>
        <taxon>Dictyoptera</taxon>
        <taxon>Blattodea</taxon>
        <taxon>Blattoidea</taxon>
        <taxon>Termitoidae</taxon>
        <taxon>Termopsidae</taxon>
        <taxon>Zootermopsis</taxon>
    </lineage>
</organism>
<dbReference type="EMBL" id="KK852857">
    <property type="protein sequence ID" value="KDR14870.1"/>
    <property type="molecule type" value="Genomic_DNA"/>
</dbReference>
<protein>
    <submittedName>
        <fullName evidence="2">L-sorbose 1-dehydrogenase</fullName>
    </submittedName>
</protein>
<dbReference type="SUPFAM" id="SSF54373">
    <property type="entry name" value="FAD-linked reductases, C-terminal domain"/>
    <property type="match status" value="1"/>
</dbReference>
<dbReference type="Gene3D" id="3.50.50.60">
    <property type="entry name" value="FAD/NAD(P)-binding domain"/>
    <property type="match status" value="1"/>
</dbReference>
<gene>
    <name evidence="2" type="ORF">L798_11010</name>
</gene>
<accession>A0A067QX20</accession>
<dbReference type="InParanoid" id="A0A067QX20"/>
<comment type="similarity">
    <text evidence="1">Belongs to the GMC oxidoreductase family.</text>
</comment>
<dbReference type="eggNOG" id="KOG1238">
    <property type="taxonomic scope" value="Eukaryota"/>
</dbReference>
<dbReference type="InterPro" id="IPR012132">
    <property type="entry name" value="GMC_OxRdtase"/>
</dbReference>
<dbReference type="Proteomes" id="UP000027135">
    <property type="component" value="Unassembled WGS sequence"/>
</dbReference>
<evidence type="ECO:0000313" key="2">
    <source>
        <dbReference type="EMBL" id="KDR14870.1"/>
    </source>
</evidence>
<evidence type="ECO:0000313" key="3">
    <source>
        <dbReference type="Proteomes" id="UP000027135"/>
    </source>
</evidence>
<dbReference type="InterPro" id="IPR036188">
    <property type="entry name" value="FAD/NAD-bd_sf"/>
</dbReference>
<dbReference type="AlphaFoldDB" id="A0A067QX20"/>
<dbReference type="GO" id="GO:0050660">
    <property type="term" value="F:flavin adenine dinucleotide binding"/>
    <property type="evidence" value="ECO:0007669"/>
    <property type="project" value="InterPro"/>
</dbReference>
<dbReference type="PANTHER" id="PTHR11552:SF158">
    <property type="entry name" value="GH23626P-RELATED"/>
    <property type="match status" value="1"/>
</dbReference>